<feature type="chain" id="PRO_5020877883" evidence="3">
    <location>
        <begin position="21"/>
        <end position="236"/>
    </location>
</feature>
<feature type="transmembrane region" description="Helical" evidence="2">
    <location>
        <begin position="66"/>
        <end position="86"/>
    </location>
</feature>
<reference evidence="4 5" key="1">
    <citation type="submission" date="2017-03" db="EMBL/GenBank/DDBJ databases">
        <title>Genomes of endolithic fungi from Antarctica.</title>
        <authorList>
            <person name="Coleine C."/>
            <person name="Masonjones S."/>
            <person name="Stajich J.E."/>
        </authorList>
    </citation>
    <scope>NUCLEOTIDE SEQUENCE [LARGE SCALE GENOMIC DNA]</scope>
    <source>
        <strain evidence="4 5">CCFEE 6315</strain>
    </source>
</reference>
<evidence type="ECO:0000256" key="3">
    <source>
        <dbReference type="SAM" id="SignalP"/>
    </source>
</evidence>
<keyword evidence="3" id="KW-0732">Signal</keyword>
<evidence type="ECO:0000256" key="2">
    <source>
        <dbReference type="SAM" id="Phobius"/>
    </source>
</evidence>
<proteinExistence type="predicted"/>
<feature type="region of interest" description="Disordered" evidence="1">
    <location>
        <begin position="24"/>
        <end position="58"/>
    </location>
</feature>
<dbReference type="EMBL" id="NAJL01000010">
    <property type="protein sequence ID" value="TKA30801.1"/>
    <property type="molecule type" value="Genomic_DNA"/>
</dbReference>
<evidence type="ECO:0000313" key="4">
    <source>
        <dbReference type="EMBL" id="TKA30801.1"/>
    </source>
</evidence>
<feature type="compositionally biased region" description="Basic and acidic residues" evidence="1">
    <location>
        <begin position="131"/>
        <end position="140"/>
    </location>
</feature>
<protein>
    <submittedName>
        <fullName evidence="4">Uncharacterized protein</fullName>
    </submittedName>
</protein>
<name>A0A4U0U6H6_9PEZI</name>
<evidence type="ECO:0000313" key="5">
    <source>
        <dbReference type="Proteomes" id="UP000308549"/>
    </source>
</evidence>
<keyword evidence="5" id="KW-1185">Reference proteome</keyword>
<keyword evidence="2" id="KW-0472">Membrane</keyword>
<feature type="signal peptide" evidence="3">
    <location>
        <begin position="1"/>
        <end position="20"/>
    </location>
</feature>
<accession>A0A4U0U6H6</accession>
<sequence>MDSIQRTIPFAFALLVTVRAQESSDAAPSPTNPIEAGKASDSAPGSSRDPDSDDTSDSGSTSLVNYYFVFLALIICVAVLGAFLIWQRRRRAALRLRGGRGNLGTVGAPRWPGEGRNDGWQRRYLQGRWRSQEDVGREEGLNELGEAPPAYAPPKTREEEQREAVAQEEPALPMQTLSREDTGLKPPDYTHATTQAIDDPGRHSLTSTSSRPPNGEHGARGALSLSLSLSLSPGLP</sequence>
<feature type="compositionally biased region" description="Basic and acidic residues" evidence="1">
    <location>
        <begin position="155"/>
        <end position="165"/>
    </location>
</feature>
<dbReference type="AlphaFoldDB" id="A0A4U0U6H6"/>
<comment type="caution">
    <text evidence="4">The sequence shown here is derived from an EMBL/GenBank/DDBJ whole genome shotgun (WGS) entry which is preliminary data.</text>
</comment>
<organism evidence="4 5">
    <name type="scientific">Salinomyces thailandicus</name>
    <dbReference type="NCBI Taxonomy" id="706561"/>
    <lineage>
        <taxon>Eukaryota</taxon>
        <taxon>Fungi</taxon>
        <taxon>Dikarya</taxon>
        <taxon>Ascomycota</taxon>
        <taxon>Pezizomycotina</taxon>
        <taxon>Dothideomycetes</taxon>
        <taxon>Dothideomycetidae</taxon>
        <taxon>Mycosphaerellales</taxon>
        <taxon>Teratosphaeriaceae</taxon>
        <taxon>Salinomyces</taxon>
    </lineage>
</organism>
<feature type="compositionally biased region" description="Low complexity" evidence="1">
    <location>
        <begin position="223"/>
        <end position="236"/>
    </location>
</feature>
<keyword evidence="2" id="KW-1133">Transmembrane helix</keyword>
<keyword evidence="2" id="KW-0812">Transmembrane</keyword>
<gene>
    <name evidence="4" type="ORF">B0A50_02521</name>
</gene>
<dbReference type="Proteomes" id="UP000308549">
    <property type="component" value="Unassembled WGS sequence"/>
</dbReference>
<dbReference type="OrthoDB" id="4775599at2759"/>
<feature type="region of interest" description="Disordered" evidence="1">
    <location>
        <begin position="131"/>
        <end position="236"/>
    </location>
</feature>
<evidence type="ECO:0000256" key="1">
    <source>
        <dbReference type="SAM" id="MobiDB-lite"/>
    </source>
</evidence>